<name>A0ABR6U6K4_9ACTN</name>
<feature type="signal peptide" evidence="2">
    <location>
        <begin position="1"/>
        <end position="26"/>
    </location>
</feature>
<evidence type="ECO:0000313" key="3">
    <source>
        <dbReference type="EMBL" id="MBC2960062.1"/>
    </source>
</evidence>
<dbReference type="Pfam" id="PF03480">
    <property type="entry name" value="DctP"/>
    <property type="match status" value="1"/>
</dbReference>
<evidence type="ECO:0000256" key="1">
    <source>
        <dbReference type="ARBA" id="ARBA00022729"/>
    </source>
</evidence>
<dbReference type="PANTHER" id="PTHR33376">
    <property type="match status" value="1"/>
</dbReference>
<gene>
    <name evidence="3" type="primary">dctP</name>
    <name evidence="3" type="ORF">H7344_07110</name>
</gene>
<keyword evidence="4" id="KW-1185">Reference proteome</keyword>
<dbReference type="NCBIfam" id="NF037995">
    <property type="entry name" value="TRAP_S1"/>
    <property type="match status" value="1"/>
</dbReference>
<evidence type="ECO:0000313" key="4">
    <source>
        <dbReference type="Proteomes" id="UP000604001"/>
    </source>
</evidence>
<accession>A0ABR6U6K4</accession>
<dbReference type="InterPro" id="IPR018389">
    <property type="entry name" value="DctP_fam"/>
</dbReference>
<comment type="caution">
    <text evidence="3">The sequence shown here is derived from an EMBL/GenBank/DDBJ whole genome shotgun (WGS) entry which is preliminary data.</text>
</comment>
<reference evidence="3 4" key="1">
    <citation type="submission" date="2020-08" db="EMBL/GenBank/DDBJ databases">
        <title>novel species in genus Nocardioides.</title>
        <authorList>
            <person name="Zhang G."/>
        </authorList>
    </citation>
    <scope>NUCLEOTIDE SEQUENCE [LARGE SCALE GENOMIC DNA]</scope>
    <source>
        <strain evidence="3 4">SC8A-24</strain>
    </source>
</reference>
<sequence length="424" mass="45101">MTSHRPRHTWVTALALLPALGLAACASESGSAADSGEEVEHGASQEEYAEAFADVEPIVLNTQTPAPKGSVTGSYMELYLDAVEEWSGGKITFDTAYSNAIAPPEEIDDALRDGRLDLGLVLPIYEPSEYPVNAALMEVSVLSDHAPVTGTLQQNAWPNQLAFDTPEVLAEFEDHDMKMMLPFYTSGSNALLCSEPRSDLAEIKGAQVSAGGASVGVQASGLGASPVSVQYTELFESLERGVIDCSMTSMNVAALAGIIDAAPHVTLDPEVGLALSPGAMAMSRSTWDELPLVARQLLWDRLDVFVKGNVADKIWESTALASDTVAKAGGTFSPLSDDARAALEETNEKLLAELAGAGKVSDGEGFVVDARAAADTWRDLVADLGYTDEVDYNEFGSWYSADKVDAEKYAAAFFEEILLPHRPS</sequence>
<organism evidence="3 4">
    <name type="scientific">Nocardioides deserti</name>
    <dbReference type="NCBI Taxonomy" id="1588644"/>
    <lineage>
        <taxon>Bacteria</taxon>
        <taxon>Bacillati</taxon>
        <taxon>Actinomycetota</taxon>
        <taxon>Actinomycetes</taxon>
        <taxon>Propionibacteriales</taxon>
        <taxon>Nocardioidaceae</taxon>
        <taxon>Nocardioides</taxon>
    </lineage>
</organism>
<dbReference type="EMBL" id="JACMYC010000003">
    <property type="protein sequence ID" value="MBC2960062.1"/>
    <property type="molecule type" value="Genomic_DNA"/>
</dbReference>
<dbReference type="PANTHER" id="PTHR33376:SF15">
    <property type="entry name" value="BLL6794 PROTEIN"/>
    <property type="match status" value="1"/>
</dbReference>
<proteinExistence type="predicted"/>
<protein>
    <submittedName>
        <fullName evidence="3">TRAP transporter substrate-binding protein DctP</fullName>
    </submittedName>
</protein>
<dbReference type="PROSITE" id="PS51257">
    <property type="entry name" value="PROKAR_LIPOPROTEIN"/>
    <property type="match status" value="1"/>
</dbReference>
<dbReference type="InterPro" id="IPR038404">
    <property type="entry name" value="TRAP_DctP_sf"/>
</dbReference>
<evidence type="ECO:0000256" key="2">
    <source>
        <dbReference type="SAM" id="SignalP"/>
    </source>
</evidence>
<feature type="chain" id="PRO_5047169675" evidence="2">
    <location>
        <begin position="27"/>
        <end position="424"/>
    </location>
</feature>
<keyword evidence="1 2" id="KW-0732">Signal</keyword>
<dbReference type="Gene3D" id="3.40.190.170">
    <property type="entry name" value="Bacterial extracellular solute-binding protein, family 7"/>
    <property type="match status" value="1"/>
</dbReference>
<dbReference type="Proteomes" id="UP000604001">
    <property type="component" value="Unassembled WGS sequence"/>
</dbReference>